<dbReference type="RefSeq" id="WP_092940241.1">
    <property type="nucleotide sequence ID" value="NZ_FONX01000010.1"/>
</dbReference>
<evidence type="ECO:0000313" key="4">
    <source>
        <dbReference type="Proteomes" id="UP000199119"/>
    </source>
</evidence>
<sequence length="318" mass="35967">MNADLQAAREEFLATQDDRLLPIVDAHHHFWDLGRNPHPWLQQEPPVAFRYGDYRAIRRDFLPAHYRASQGTHRVLRHVLMEGEWDPRDPTGEALWVDALARETGKPHALAAQAWLDGPALDAQLEAYARLPLVRSVRHKPRSVPRAEHHAGYAAHGSMRCQRWRAGYARLEGAGLMFELQAPWWHFGEAAELARDFPRTRIVVNHTGLPAERDAESLAAWRAALEVLAREPQVFLKISGLGVPGRRWTPELQAPVVHDAISIFGWERCMFASNHPVDALVAPLDRIFQGFKQLTAARPARQRLALFCDNAAGLYGLD</sequence>
<dbReference type="PANTHER" id="PTHR43569">
    <property type="entry name" value="AMIDOHYDROLASE"/>
    <property type="match status" value="1"/>
</dbReference>
<gene>
    <name evidence="3" type="ORF">SAMN04489711_11062</name>
</gene>
<comment type="similarity">
    <text evidence="1">Belongs to the metallo-dependent hydrolases superfamily.</text>
</comment>
<organism evidence="3 4">
    <name type="scientific">Paracidovorax wautersii</name>
    <dbReference type="NCBI Taxonomy" id="1177982"/>
    <lineage>
        <taxon>Bacteria</taxon>
        <taxon>Pseudomonadati</taxon>
        <taxon>Pseudomonadota</taxon>
        <taxon>Betaproteobacteria</taxon>
        <taxon>Burkholderiales</taxon>
        <taxon>Comamonadaceae</taxon>
        <taxon>Paracidovorax</taxon>
    </lineage>
</organism>
<evidence type="ECO:0000313" key="3">
    <source>
        <dbReference type="EMBL" id="SFF02716.1"/>
    </source>
</evidence>
<dbReference type="EMBL" id="FONX01000010">
    <property type="protein sequence ID" value="SFF02716.1"/>
    <property type="molecule type" value="Genomic_DNA"/>
</dbReference>
<accession>A0A1I2FDV7</accession>
<keyword evidence="4" id="KW-1185">Reference proteome</keyword>
<proteinExistence type="inferred from homology"/>
<dbReference type="InterPro" id="IPR052350">
    <property type="entry name" value="Metallo-dep_Lactonases"/>
</dbReference>
<evidence type="ECO:0000259" key="2">
    <source>
        <dbReference type="Pfam" id="PF04909"/>
    </source>
</evidence>
<dbReference type="Proteomes" id="UP000199119">
    <property type="component" value="Unassembled WGS sequence"/>
</dbReference>
<keyword evidence="3" id="KW-0378">Hydrolase</keyword>
<dbReference type="OrthoDB" id="9787654at2"/>
<feature type="domain" description="Amidohydrolase-related" evidence="2">
    <location>
        <begin position="24"/>
        <end position="317"/>
    </location>
</feature>
<dbReference type="Gene3D" id="3.20.20.140">
    <property type="entry name" value="Metal-dependent hydrolases"/>
    <property type="match status" value="1"/>
</dbReference>
<dbReference type="GO" id="GO:0016787">
    <property type="term" value="F:hydrolase activity"/>
    <property type="evidence" value="ECO:0007669"/>
    <property type="project" value="UniProtKB-KW"/>
</dbReference>
<name>A0A1I2FDV7_9BURK</name>
<dbReference type="PANTHER" id="PTHR43569:SF1">
    <property type="entry name" value="BLL3371 PROTEIN"/>
    <property type="match status" value="1"/>
</dbReference>
<dbReference type="STRING" id="1177982.SAMN04489711_11062"/>
<dbReference type="Pfam" id="PF04909">
    <property type="entry name" value="Amidohydro_2"/>
    <property type="match status" value="1"/>
</dbReference>
<reference evidence="4" key="1">
    <citation type="submission" date="2016-10" db="EMBL/GenBank/DDBJ databases">
        <authorList>
            <person name="Varghese N."/>
            <person name="Submissions S."/>
        </authorList>
    </citation>
    <scope>NUCLEOTIDE SEQUENCE [LARGE SCALE GENOMIC DNA]</scope>
    <source>
        <strain evidence="4">DSM 27981</strain>
    </source>
</reference>
<dbReference type="InterPro" id="IPR006680">
    <property type="entry name" value="Amidohydro-rel"/>
</dbReference>
<dbReference type="InterPro" id="IPR032466">
    <property type="entry name" value="Metal_Hydrolase"/>
</dbReference>
<protein>
    <submittedName>
        <fullName evidence="3">Predicted metal-dependent hydrolase, TIM-barrel fold</fullName>
    </submittedName>
</protein>
<dbReference type="SUPFAM" id="SSF51556">
    <property type="entry name" value="Metallo-dependent hydrolases"/>
    <property type="match status" value="1"/>
</dbReference>
<evidence type="ECO:0000256" key="1">
    <source>
        <dbReference type="ARBA" id="ARBA00038310"/>
    </source>
</evidence>
<dbReference type="AlphaFoldDB" id="A0A1I2FDV7"/>